<dbReference type="AlphaFoldDB" id="A0A392S4B1"/>
<name>A0A392S4B1_9FABA</name>
<evidence type="ECO:0000313" key="2">
    <source>
        <dbReference type="Proteomes" id="UP000265520"/>
    </source>
</evidence>
<keyword evidence="2" id="KW-1185">Reference proteome</keyword>
<protein>
    <submittedName>
        <fullName evidence="1">Uncharacterized protein</fullName>
    </submittedName>
</protein>
<dbReference type="Proteomes" id="UP000265520">
    <property type="component" value="Unassembled WGS sequence"/>
</dbReference>
<proteinExistence type="predicted"/>
<dbReference type="EMBL" id="LXQA010312464">
    <property type="protein sequence ID" value="MCI43054.1"/>
    <property type="molecule type" value="Genomic_DNA"/>
</dbReference>
<comment type="caution">
    <text evidence="1">The sequence shown here is derived from an EMBL/GenBank/DDBJ whole genome shotgun (WGS) entry which is preliminary data.</text>
</comment>
<accession>A0A392S4B1</accession>
<evidence type="ECO:0000313" key="1">
    <source>
        <dbReference type="EMBL" id="MCI43054.1"/>
    </source>
</evidence>
<feature type="non-terminal residue" evidence="1">
    <location>
        <position position="1"/>
    </location>
</feature>
<reference evidence="1 2" key="1">
    <citation type="journal article" date="2018" name="Front. Plant Sci.">
        <title>Red Clover (Trifolium pratense) and Zigzag Clover (T. medium) - A Picture of Genomic Similarities and Differences.</title>
        <authorList>
            <person name="Dluhosova J."/>
            <person name="Istvanek J."/>
            <person name="Nedelnik J."/>
            <person name="Repkova J."/>
        </authorList>
    </citation>
    <scope>NUCLEOTIDE SEQUENCE [LARGE SCALE GENOMIC DNA]</scope>
    <source>
        <strain evidence="2">cv. 10/8</strain>
        <tissue evidence="1">Leaf</tissue>
    </source>
</reference>
<organism evidence="1 2">
    <name type="scientific">Trifolium medium</name>
    <dbReference type="NCBI Taxonomy" id="97028"/>
    <lineage>
        <taxon>Eukaryota</taxon>
        <taxon>Viridiplantae</taxon>
        <taxon>Streptophyta</taxon>
        <taxon>Embryophyta</taxon>
        <taxon>Tracheophyta</taxon>
        <taxon>Spermatophyta</taxon>
        <taxon>Magnoliopsida</taxon>
        <taxon>eudicotyledons</taxon>
        <taxon>Gunneridae</taxon>
        <taxon>Pentapetalae</taxon>
        <taxon>rosids</taxon>
        <taxon>fabids</taxon>
        <taxon>Fabales</taxon>
        <taxon>Fabaceae</taxon>
        <taxon>Papilionoideae</taxon>
        <taxon>50 kb inversion clade</taxon>
        <taxon>NPAAA clade</taxon>
        <taxon>Hologalegina</taxon>
        <taxon>IRL clade</taxon>
        <taxon>Trifolieae</taxon>
        <taxon>Trifolium</taxon>
    </lineage>
</organism>
<sequence>VGCTTGDLSNTEEGEFSLEVFKMSKEISFGFQTQLMNLE</sequence>